<dbReference type="Pfam" id="PF02621">
    <property type="entry name" value="VitK2_biosynth"/>
    <property type="match status" value="2"/>
</dbReference>
<keyword evidence="2 4" id="KW-0474">Menaquinone biosynthesis</keyword>
<dbReference type="Proteomes" id="UP001321445">
    <property type="component" value="Chromosome"/>
</dbReference>
<keyword evidence="3 4" id="KW-0456">Lyase</keyword>
<dbReference type="InterPro" id="IPR003773">
    <property type="entry name" value="Menaquinone_biosynth"/>
</dbReference>
<evidence type="ECO:0000256" key="2">
    <source>
        <dbReference type="ARBA" id="ARBA00022428"/>
    </source>
</evidence>
<sequence length="221" mass="25687">MIFGKIEYLNLLPFHLFLKRALRHGIEKKAWQKRGSVPSRINRAFEARRVDAAVISSIKSRGRECTDFGIVADGEVMSVLVLPGKSRRDTDSDTSNALASLLGIEGEVMIGDKALRYRLANPGEGIDLAEAWKERTGLPFVFARLCAHSRHIRRLRRLTQRFFTSPPKIPYRILRREAKARGLNAAELRNYLNKIYYRLGWREKRALKRFLRNERRGRRKR</sequence>
<organism evidence="6 7">
    <name type="scientific">Hydrogenimonas cancrithermarum</name>
    <dbReference type="NCBI Taxonomy" id="2993563"/>
    <lineage>
        <taxon>Bacteria</taxon>
        <taxon>Pseudomonadati</taxon>
        <taxon>Campylobacterota</taxon>
        <taxon>Epsilonproteobacteria</taxon>
        <taxon>Campylobacterales</taxon>
        <taxon>Hydrogenimonadaceae</taxon>
        <taxon>Hydrogenimonas</taxon>
    </lineage>
</organism>
<comment type="function">
    <text evidence="4">Catalyzes the dehydration of chorismate into 3-[(1-carboxyvinyl)oxy]benzoate, a step in the biosynthesis of menaquinone (MK, vitamin K2).</text>
</comment>
<dbReference type="InterPro" id="IPR030868">
    <property type="entry name" value="MqnA"/>
</dbReference>
<evidence type="ECO:0000313" key="5">
    <source>
        <dbReference type="EMBL" id="BDY12831.1"/>
    </source>
</evidence>
<dbReference type="EC" id="4.2.1.151" evidence="4"/>
<accession>A0ABM8FKW1</accession>
<gene>
    <name evidence="6" type="primary">mqnA_2</name>
    <name evidence="4" type="synonym">mqnA</name>
    <name evidence="5" type="synonym">mqnA_1</name>
    <name evidence="5" type="ORF">HCR_11430</name>
    <name evidence="6" type="ORF">HCR_12600</name>
</gene>
<name>A0ABM8FKW1_9BACT</name>
<dbReference type="HAMAP" id="MF_00995">
    <property type="entry name" value="MqnA"/>
    <property type="match status" value="1"/>
</dbReference>
<evidence type="ECO:0000256" key="4">
    <source>
        <dbReference type="HAMAP-Rule" id="MF_00995"/>
    </source>
</evidence>
<proteinExistence type="inferred from homology"/>
<dbReference type="EMBL" id="AP027370">
    <property type="protein sequence ID" value="BDY12831.1"/>
    <property type="molecule type" value="Genomic_DNA"/>
</dbReference>
<dbReference type="RefSeq" id="WP_286335995.1">
    <property type="nucleotide sequence ID" value="NZ_AP027370.1"/>
</dbReference>
<evidence type="ECO:0000313" key="6">
    <source>
        <dbReference type="EMBL" id="BDY12948.1"/>
    </source>
</evidence>
<evidence type="ECO:0000313" key="7">
    <source>
        <dbReference type="Proteomes" id="UP001321445"/>
    </source>
</evidence>
<reference evidence="6 7" key="1">
    <citation type="submission" date="2023-03" db="EMBL/GenBank/DDBJ databases">
        <title>Description of Hydrogenimonas sp. ISO32.</title>
        <authorList>
            <person name="Mino S."/>
            <person name="Fukazawa S."/>
            <person name="Sawabe T."/>
        </authorList>
    </citation>
    <scope>NUCLEOTIDE SEQUENCE [LARGE SCALE GENOMIC DNA]</scope>
    <source>
        <strain evidence="6 7">ISO32</strain>
    </source>
</reference>
<keyword evidence="7" id="KW-1185">Reference proteome</keyword>
<comment type="similarity">
    <text evidence="4">Belongs to the MqnA/MqnD family. MqnA subfamily.</text>
</comment>
<dbReference type="SUPFAM" id="SSF53850">
    <property type="entry name" value="Periplasmic binding protein-like II"/>
    <property type="match status" value="1"/>
</dbReference>
<evidence type="ECO:0000256" key="1">
    <source>
        <dbReference type="ARBA" id="ARBA00004863"/>
    </source>
</evidence>
<dbReference type="PANTHER" id="PTHR37690:SF1">
    <property type="entry name" value="CHORISMATE DEHYDRATASE"/>
    <property type="match status" value="1"/>
</dbReference>
<dbReference type="PANTHER" id="PTHR37690">
    <property type="entry name" value="CHORISMATE DEHYDRATASE"/>
    <property type="match status" value="1"/>
</dbReference>
<comment type="pathway">
    <text evidence="1 4">Quinol/quinone metabolism; menaquinone biosynthesis.</text>
</comment>
<comment type="catalytic activity">
    <reaction evidence="4">
        <text>chorismate = 3-[(1-carboxyvinyl)-oxy]benzoate + H2O</text>
        <dbReference type="Rhea" id="RHEA:40051"/>
        <dbReference type="ChEBI" id="CHEBI:15377"/>
        <dbReference type="ChEBI" id="CHEBI:29748"/>
        <dbReference type="ChEBI" id="CHEBI:76981"/>
        <dbReference type="EC" id="4.2.1.151"/>
    </reaction>
</comment>
<dbReference type="Gene3D" id="3.40.190.10">
    <property type="entry name" value="Periplasmic binding protein-like II"/>
    <property type="match status" value="2"/>
</dbReference>
<protein>
    <recommendedName>
        <fullName evidence="4">Chorismate dehydratase</fullName>
        <ecNumber evidence="4">4.2.1.151</ecNumber>
    </recommendedName>
    <alternativeName>
        <fullName evidence="4">Menaquinone biosynthetic enzyme MqnA</fullName>
    </alternativeName>
</protein>
<evidence type="ECO:0000256" key="3">
    <source>
        <dbReference type="ARBA" id="ARBA00023239"/>
    </source>
</evidence>
<dbReference type="EMBL" id="AP027370">
    <property type="protein sequence ID" value="BDY12948.1"/>
    <property type="molecule type" value="Genomic_DNA"/>
</dbReference>